<name>A0A0S4TPP2_RALSL</name>
<protein>
    <submittedName>
        <fullName evidence="2">Uncharacterized protein</fullName>
    </submittedName>
</protein>
<evidence type="ECO:0000256" key="1">
    <source>
        <dbReference type="SAM" id="MobiDB-lite"/>
    </source>
</evidence>
<dbReference type="PATRIC" id="fig|305.106.peg.2165"/>
<geneLocation type="plasmid" evidence="4">
    <name>puw386</name>
</geneLocation>
<organism evidence="2">
    <name type="scientific">Ralstonia solanacearum</name>
    <name type="common">Pseudomonas solanacearum</name>
    <dbReference type="NCBI Taxonomy" id="305"/>
    <lineage>
        <taxon>Bacteria</taxon>
        <taxon>Pseudomonadati</taxon>
        <taxon>Pseudomonadota</taxon>
        <taxon>Betaproteobacteria</taxon>
        <taxon>Burkholderiales</taxon>
        <taxon>Burkholderiaceae</taxon>
        <taxon>Ralstonia</taxon>
        <taxon>Ralstonia solanacearum species complex</taxon>
    </lineage>
</organism>
<accession>A0A0S4TPP2</accession>
<reference evidence="3 4" key="2">
    <citation type="submission" date="2019-04" db="EMBL/GenBank/DDBJ databases">
        <title>Complete Genome of UW386 and Higher Quality Genome of UW700.</title>
        <authorList>
            <person name="Jacobs J."/>
            <person name="Perez A."/>
            <person name="Steidl O."/>
            <person name="Allen C."/>
        </authorList>
    </citation>
    <scope>NUCLEOTIDE SEQUENCE [LARGE SCALE GENOMIC DNA]</scope>
    <source>
        <strain evidence="3 4">UW386</strain>
        <plasmid evidence="3">pUW386</plasmid>
        <plasmid evidence="4">puw386</plasmid>
    </source>
</reference>
<dbReference type="EMBL" id="LN899819">
    <property type="protein sequence ID" value="CUV12032.1"/>
    <property type="molecule type" value="Genomic_DNA"/>
</dbReference>
<reference evidence="2" key="1">
    <citation type="submission" date="2015-10" db="EMBL/GenBank/DDBJ databases">
        <authorList>
            <person name="Gilbert D.G."/>
        </authorList>
    </citation>
    <scope>NUCLEOTIDE SEQUENCE</scope>
    <source>
        <strain evidence="2">Phyl III-seqv23</strain>
    </source>
</reference>
<evidence type="ECO:0000313" key="2">
    <source>
        <dbReference type="EMBL" id="CUV12032.1"/>
    </source>
</evidence>
<evidence type="ECO:0000313" key="3">
    <source>
        <dbReference type="EMBL" id="QCX51321.1"/>
    </source>
</evidence>
<gene>
    <name evidence="3" type="ORF">E7Z57_19740</name>
    <name evidence="2" type="ORF">RUN39_v1_300020</name>
</gene>
<dbReference type="EMBL" id="CP039340">
    <property type="protein sequence ID" value="QCX51321.1"/>
    <property type="molecule type" value="Genomic_DNA"/>
</dbReference>
<keyword evidence="3" id="KW-0614">Plasmid</keyword>
<feature type="region of interest" description="Disordered" evidence="1">
    <location>
        <begin position="113"/>
        <end position="134"/>
    </location>
</feature>
<evidence type="ECO:0000313" key="4">
    <source>
        <dbReference type="Proteomes" id="UP000310553"/>
    </source>
</evidence>
<sequence length="134" mass="14126">MSKADAYWEAGLANLKAAVALMREARRLQPGMASLLDAMFRASDQLACPDGDASEDVSRIASLAGDALELAKHAEWSQAASKVDEATQVFIHVFAVTVAYTAGSGLVAHFSQGLDGEPGQVSNKMPPPPKPEND</sequence>
<dbReference type="AlphaFoldDB" id="A0A0S4TPP2"/>
<feature type="compositionally biased region" description="Pro residues" evidence="1">
    <location>
        <begin position="125"/>
        <end position="134"/>
    </location>
</feature>
<proteinExistence type="predicted"/>
<dbReference type="Proteomes" id="UP000310553">
    <property type="component" value="Plasmid pUW386"/>
</dbReference>
<geneLocation type="plasmid" evidence="3">
    <name>pUW386</name>
</geneLocation>